<reference evidence="2" key="1">
    <citation type="journal article" date="2012" name="Science">
        <title>The Paleozoic origin of enzymatic lignin decomposition reconstructed from 31 fungal genomes.</title>
        <authorList>
            <person name="Floudas D."/>
            <person name="Binder M."/>
            <person name="Riley R."/>
            <person name="Barry K."/>
            <person name="Blanchette R.A."/>
            <person name="Henrissat B."/>
            <person name="Martinez A.T."/>
            <person name="Otillar R."/>
            <person name="Spatafora J.W."/>
            <person name="Yadav J.S."/>
            <person name="Aerts A."/>
            <person name="Benoit I."/>
            <person name="Boyd A."/>
            <person name="Carlson A."/>
            <person name="Copeland A."/>
            <person name="Coutinho P.M."/>
            <person name="de Vries R.P."/>
            <person name="Ferreira P."/>
            <person name="Findley K."/>
            <person name="Foster B."/>
            <person name="Gaskell J."/>
            <person name="Glotzer D."/>
            <person name="Gorecki P."/>
            <person name="Heitman J."/>
            <person name="Hesse C."/>
            <person name="Hori C."/>
            <person name="Igarashi K."/>
            <person name="Jurgens J.A."/>
            <person name="Kallen N."/>
            <person name="Kersten P."/>
            <person name="Kohler A."/>
            <person name="Kuees U."/>
            <person name="Kumar T.K.A."/>
            <person name="Kuo A."/>
            <person name="LaButti K."/>
            <person name="Larrondo L.F."/>
            <person name="Lindquist E."/>
            <person name="Ling A."/>
            <person name="Lombard V."/>
            <person name="Lucas S."/>
            <person name="Lundell T."/>
            <person name="Martin R."/>
            <person name="McLaughlin D.J."/>
            <person name="Morgenstern I."/>
            <person name="Morin E."/>
            <person name="Murat C."/>
            <person name="Nagy L.G."/>
            <person name="Nolan M."/>
            <person name="Ohm R.A."/>
            <person name="Patyshakuliyeva A."/>
            <person name="Rokas A."/>
            <person name="Ruiz-Duenas F.J."/>
            <person name="Sabat G."/>
            <person name="Salamov A."/>
            <person name="Samejima M."/>
            <person name="Schmutz J."/>
            <person name="Slot J.C."/>
            <person name="St John F."/>
            <person name="Stenlid J."/>
            <person name="Sun H."/>
            <person name="Sun S."/>
            <person name="Syed K."/>
            <person name="Tsang A."/>
            <person name="Wiebenga A."/>
            <person name="Young D."/>
            <person name="Pisabarro A."/>
            <person name="Eastwood D.C."/>
            <person name="Martin F."/>
            <person name="Cullen D."/>
            <person name="Grigoriev I.V."/>
            <person name="Hibbett D.S."/>
        </authorList>
    </citation>
    <scope>NUCLEOTIDE SEQUENCE [LARGE SCALE GENOMIC DNA]</scope>
    <source>
        <strain evidence="2">HHB-11173 SS5</strain>
    </source>
</reference>
<dbReference type="RefSeq" id="XP_007387519.1">
    <property type="nucleotide sequence ID" value="XM_007387457.1"/>
</dbReference>
<protein>
    <submittedName>
        <fullName evidence="1">Uncharacterized protein</fullName>
    </submittedName>
</protein>
<dbReference type="KEGG" id="psq:PUNSTDRAFT_21122"/>
<dbReference type="AlphaFoldDB" id="R7S5V3"/>
<evidence type="ECO:0000313" key="1">
    <source>
        <dbReference type="EMBL" id="EIN05116.1"/>
    </source>
</evidence>
<gene>
    <name evidence="1" type="ORF">PUNSTDRAFT_21122</name>
</gene>
<organism evidence="1 2">
    <name type="scientific">Punctularia strigosozonata (strain HHB-11173)</name>
    <name type="common">White-rot fungus</name>
    <dbReference type="NCBI Taxonomy" id="741275"/>
    <lineage>
        <taxon>Eukaryota</taxon>
        <taxon>Fungi</taxon>
        <taxon>Dikarya</taxon>
        <taxon>Basidiomycota</taxon>
        <taxon>Agaricomycotina</taxon>
        <taxon>Agaricomycetes</taxon>
        <taxon>Corticiales</taxon>
        <taxon>Punctulariaceae</taxon>
        <taxon>Punctularia</taxon>
    </lineage>
</organism>
<feature type="non-terminal residue" evidence="1">
    <location>
        <position position="1"/>
    </location>
</feature>
<accession>R7S5V3</accession>
<dbReference type="OrthoDB" id="3257409at2759"/>
<dbReference type="GeneID" id="18881931"/>
<dbReference type="HOGENOM" id="CLU_007337_2_0_1"/>
<proteinExistence type="predicted"/>
<evidence type="ECO:0000313" key="2">
    <source>
        <dbReference type="Proteomes" id="UP000054196"/>
    </source>
</evidence>
<keyword evidence="2" id="KW-1185">Reference proteome</keyword>
<feature type="non-terminal residue" evidence="1">
    <location>
        <position position="188"/>
    </location>
</feature>
<dbReference type="EMBL" id="JH687551">
    <property type="protein sequence ID" value="EIN05116.1"/>
    <property type="molecule type" value="Genomic_DNA"/>
</dbReference>
<name>R7S5V3_PUNST</name>
<dbReference type="Proteomes" id="UP000054196">
    <property type="component" value="Unassembled WGS sequence"/>
</dbReference>
<sequence length="188" mass="21157">GTQLDEGDLAILRLFALKVTTHMKTDTFEKLPYAFPTQDVPSWKTTQTRAAVLSALDPVLYDCCPNSCCCFVGPHSTLDACPYCKESRYDAAGRPRSQFPYLPLTPRLKAYLACPNMAKKMQYRACEHSHVPGTMTDIFDGDLYQNLCRTRVSIHGRNLDHDFFSDSRDVALGLSSDGFAPHKRRKKT</sequence>
<dbReference type="eggNOG" id="ENOG502SR5H">
    <property type="taxonomic scope" value="Eukaryota"/>
</dbReference>
<dbReference type="OMA" id="NICEASR"/>